<dbReference type="Gene3D" id="1.20.1640.10">
    <property type="entry name" value="Multidrug efflux transporter AcrB transmembrane domain"/>
    <property type="match status" value="2"/>
</dbReference>
<accession>A0ABZ0K0U1</accession>
<protein>
    <submittedName>
        <fullName evidence="2">Multidrug efflux RND transporter permease subunit</fullName>
    </submittedName>
</protein>
<dbReference type="InterPro" id="IPR027463">
    <property type="entry name" value="AcrB_DN_DC_subdom"/>
</dbReference>
<dbReference type="Gene3D" id="3.30.2090.10">
    <property type="entry name" value="Multidrug efflux transporter AcrB TolC docking domain, DN and DC subdomains"/>
    <property type="match status" value="2"/>
</dbReference>
<evidence type="ECO:0000313" key="3">
    <source>
        <dbReference type="Proteomes" id="UP001529491"/>
    </source>
</evidence>
<name>A0ABZ0K0U1_9GAMM</name>
<dbReference type="SUPFAM" id="SSF82693">
    <property type="entry name" value="Multidrug efflux transporter AcrB pore domain, PN1, PN2, PC1 and PC2 subdomains"/>
    <property type="match status" value="3"/>
</dbReference>
<dbReference type="Gene3D" id="3.30.70.1320">
    <property type="entry name" value="Multidrug efflux transporter AcrB pore domain like"/>
    <property type="match status" value="1"/>
</dbReference>
<sequence>MWISDVSVKRPVVAIVLSLLLCVFGAVSFSKLAVREMPDVESPVVTVRTTYEGASATIMESQITTTLESEITGISGIDKIESVTRNGSSRITVTFMLGWDLTEGVSDVRDAVARAQRRLPDEANDPVVSKDNGTGESSVDVNLISSTMDRTQLTDYAERVLEDRFSLITGVSSIDISGGLYKVMYVQLQPELMAGRQVTTSDIISVLNQENVETPGGEVRNDTTVMAVRTARLYQTPEDFDYLVVRRSTDGTPIYLKDVAKVFIGAENESSTFKSNGVANISLGVVAQSDANPLEVAQKIHKEVALIQQFLPEGTELVVDYDSTVFIDRSIDEVFNTLAITALLVILVLYIFIGQARATLIPAVTVPVSLISAFIAASTFGFSINLLTLMALILSIGLVVDDAIVVVENIFHHIEKGEPPLLAAYKGTREVGFAVVATTAVLVMVFLPISFMEGMIGLLFTEFSVMLAVSVIFSSIVALTLTPVLASKLLKVNVKPNRFNGWIESIFERLELLYRKIVTKAVSLRFAAPIVIIACVLGSGYLMQQVPSQLAPKEDRGLLYVFIKGADGTSYNRMATNMEIAEAKLLPLLGQGVVKSFSIQAPAFGGRAGDQTGLVIMQLEDWSERSTTAQQALGLVGNALKGIPDVMVRPILPGFRGGSSEPIQFVLGGSDYKELLKWATVLEEESLNSPIIESPEIDYKETSPELVVTVDRERAAELGISVAEVSETLEVMLGGRSETTFVERGEEYDVYLRGDENSFNNVADLSQIYMRSDKGELISLDTVTHIEEVASAQRLNHNNKQKSVTIKANIGNGYTLGEALDFLDQKAIEMLPSDISIAYNGESKDFKENQSSVFLVFALALLVAYLVLAAQFESFINPLVVMFTVPMGVFGGFLGLYLTGQGLNIYSQIGMIMLIGMVTKNGILIVEFANQLRDRGLGIEQAIIDASARRLRPILMTAFTTLIGAIPLIMSTGAGSESRIAVGTVVFYGMAFATFVTLLVIPAMYRLISAGTHSPGYVEAQLNQAIAAQQTK</sequence>
<dbReference type="Pfam" id="PF00873">
    <property type="entry name" value="ACR_tran"/>
    <property type="match status" value="1"/>
</dbReference>
<dbReference type="Gene3D" id="3.30.70.1440">
    <property type="entry name" value="Multidrug efflux transporter AcrB pore domain"/>
    <property type="match status" value="1"/>
</dbReference>
<dbReference type="Proteomes" id="UP001529491">
    <property type="component" value="Chromosome"/>
</dbReference>
<feature type="transmembrane region" description="Helical" evidence="1">
    <location>
        <begin position="954"/>
        <end position="974"/>
    </location>
</feature>
<organism evidence="2 3">
    <name type="scientific">Shewanella youngdeokensis</name>
    <dbReference type="NCBI Taxonomy" id="2999068"/>
    <lineage>
        <taxon>Bacteria</taxon>
        <taxon>Pseudomonadati</taxon>
        <taxon>Pseudomonadota</taxon>
        <taxon>Gammaproteobacteria</taxon>
        <taxon>Alteromonadales</taxon>
        <taxon>Shewanellaceae</taxon>
        <taxon>Shewanella</taxon>
    </lineage>
</organism>
<dbReference type="SUPFAM" id="SSF82714">
    <property type="entry name" value="Multidrug efflux transporter AcrB TolC docking domain, DN and DC subdomains"/>
    <property type="match status" value="2"/>
</dbReference>
<dbReference type="SUPFAM" id="SSF82866">
    <property type="entry name" value="Multidrug efflux transporter AcrB transmembrane domain"/>
    <property type="match status" value="2"/>
</dbReference>
<reference evidence="2 3" key="1">
    <citation type="submission" date="2023-10" db="EMBL/GenBank/DDBJ databases">
        <title>Complete genome sequence of Shewanella sp. DAU334.</title>
        <authorList>
            <person name="Lee Y.-S."/>
            <person name="Jeong H.-R."/>
            <person name="Hwang E.-J."/>
            <person name="Choi Y.-L."/>
            <person name="Kim G.-D."/>
        </authorList>
    </citation>
    <scope>NUCLEOTIDE SEQUENCE [LARGE SCALE GENOMIC DNA]</scope>
    <source>
        <strain evidence="2 3">DAU334</strain>
    </source>
</reference>
<gene>
    <name evidence="2" type="ORF">RGE70_04670</name>
</gene>
<dbReference type="EMBL" id="CP136522">
    <property type="protein sequence ID" value="WOT06111.1"/>
    <property type="molecule type" value="Genomic_DNA"/>
</dbReference>
<feature type="transmembrane region" description="Helical" evidence="1">
    <location>
        <begin position="879"/>
        <end position="899"/>
    </location>
</feature>
<evidence type="ECO:0000256" key="1">
    <source>
        <dbReference type="SAM" id="Phobius"/>
    </source>
</evidence>
<feature type="transmembrane region" description="Helical" evidence="1">
    <location>
        <begin position="386"/>
        <end position="411"/>
    </location>
</feature>
<proteinExistence type="predicted"/>
<dbReference type="RefSeq" id="WP_310470381.1">
    <property type="nucleotide sequence ID" value="NZ_CP136522.1"/>
</dbReference>
<feature type="transmembrane region" description="Helical" evidence="1">
    <location>
        <begin position="334"/>
        <end position="353"/>
    </location>
</feature>
<feature type="transmembrane region" description="Helical" evidence="1">
    <location>
        <begin position="431"/>
        <end position="451"/>
    </location>
</feature>
<dbReference type="PANTHER" id="PTHR32063:SF29">
    <property type="entry name" value="HAE1 FAMILY EFFLUX PUMP PERMEASE COMPONENT"/>
    <property type="match status" value="1"/>
</dbReference>
<keyword evidence="3" id="KW-1185">Reference proteome</keyword>
<feature type="transmembrane region" description="Helical" evidence="1">
    <location>
        <begin position="360"/>
        <end position="380"/>
    </location>
</feature>
<dbReference type="NCBIfam" id="NF033617">
    <property type="entry name" value="RND_permease_2"/>
    <property type="match status" value="1"/>
</dbReference>
<dbReference type="PRINTS" id="PR00702">
    <property type="entry name" value="ACRIFLAVINRP"/>
</dbReference>
<feature type="transmembrane region" description="Helical" evidence="1">
    <location>
        <begin position="905"/>
        <end position="926"/>
    </location>
</feature>
<keyword evidence="1" id="KW-0812">Transmembrane</keyword>
<keyword evidence="1" id="KW-0472">Membrane</keyword>
<dbReference type="PANTHER" id="PTHR32063">
    <property type="match status" value="1"/>
</dbReference>
<feature type="transmembrane region" description="Helical" evidence="1">
    <location>
        <begin position="980"/>
        <end position="1001"/>
    </location>
</feature>
<feature type="transmembrane region" description="Helical" evidence="1">
    <location>
        <begin position="853"/>
        <end position="872"/>
    </location>
</feature>
<feature type="transmembrane region" description="Helical" evidence="1">
    <location>
        <begin position="463"/>
        <end position="486"/>
    </location>
</feature>
<evidence type="ECO:0000313" key="2">
    <source>
        <dbReference type="EMBL" id="WOT06111.1"/>
    </source>
</evidence>
<dbReference type="InterPro" id="IPR001036">
    <property type="entry name" value="Acrflvin-R"/>
</dbReference>
<keyword evidence="1" id="KW-1133">Transmembrane helix</keyword>
<feature type="transmembrane region" description="Helical" evidence="1">
    <location>
        <begin position="522"/>
        <end position="543"/>
    </location>
</feature>
<dbReference type="Gene3D" id="3.30.70.1430">
    <property type="entry name" value="Multidrug efflux transporter AcrB pore domain"/>
    <property type="match status" value="2"/>
</dbReference>